<dbReference type="Proteomes" id="UP001362999">
    <property type="component" value="Unassembled WGS sequence"/>
</dbReference>
<comment type="caution">
    <text evidence="2">The sequence shown here is derived from an EMBL/GenBank/DDBJ whole genome shotgun (WGS) entry which is preliminary data.</text>
</comment>
<organism evidence="2 3">
    <name type="scientific">Favolaschia claudopus</name>
    <dbReference type="NCBI Taxonomy" id="2862362"/>
    <lineage>
        <taxon>Eukaryota</taxon>
        <taxon>Fungi</taxon>
        <taxon>Dikarya</taxon>
        <taxon>Basidiomycota</taxon>
        <taxon>Agaricomycotina</taxon>
        <taxon>Agaricomycetes</taxon>
        <taxon>Agaricomycetidae</taxon>
        <taxon>Agaricales</taxon>
        <taxon>Marasmiineae</taxon>
        <taxon>Mycenaceae</taxon>
        <taxon>Favolaschia</taxon>
    </lineage>
</organism>
<accession>A0AAV9Z7D6</accession>
<name>A0AAV9Z7D6_9AGAR</name>
<evidence type="ECO:0000313" key="3">
    <source>
        <dbReference type="Proteomes" id="UP001362999"/>
    </source>
</evidence>
<keyword evidence="3" id="KW-1185">Reference proteome</keyword>
<dbReference type="Gene3D" id="3.30.160.60">
    <property type="entry name" value="Classic Zinc Finger"/>
    <property type="match status" value="1"/>
</dbReference>
<evidence type="ECO:0000313" key="2">
    <source>
        <dbReference type="EMBL" id="KAK6972231.1"/>
    </source>
</evidence>
<proteinExistence type="predicted"/>
<dbReference type="EMBL" id="JAWWNJ010000190">
    <property type="protein sequence ID" value="KAK6972231.1"/>
    <property type="molecule type" value="Genomic_DNA"/>
</dbReference>
<feature type="compositionally biased region" description="Acidic residues" evidence="1">
    <location>
        <begin position="70"/>
        <end position="83"/>
    </location>
</feature>
<dbReference type="AlphaFoldDB" id="A0AAV9Z7D6"/>
<evidence type="ECO:0000256" key="1">
    <source>
        <dbReference type="SAM" id="MobiDB-lite"/>
    </source>
</evidence>
<reference evidence="2 3" key="1">
    <citation type="journal article" date="2024" name="J Genomics">
        <title>Draft genome sequencing and assembly of Favolaschia claudopus CIRM-BRFM 2984 isolated from oak limbs.</title>
        <authorList>
            <person name="Navarro D."/>
            <person name="Drula E."/>
            <person name="Chaduli D."/>
            <person name="Cazenave R."/>
            <person name="Ahrendt S."/>
            <person name="Wang J."/>
            <person name="Lipzen A."/>
            <person name="Daum C."/>
            <person name="Barry K."/>
            <person name="Grigoriev I.V."/>
            <person name="Favel A."/>
            <person name="Rosso M.N."/>
            <person name="Martin F."/>
        </authorList>
    </citation>
    <scope>NUCLEOTIDE SEQUENCE [LARGE SCALE GENOMIC DNA]</scope>
    <source>
        <strain evidence="2 3">CIRM-BRFM 2984</strain>
    </source>
</reference>
<sequence>MSLQELYKKLKRDTGPYEELEQAARLFALDTVALSRPTSPTAFPPQENRSPDETSSLLARYKDEGREPESESSVEDFSDDEDYIPSPSCNPVRNVRAVPTVPCIQPLTRGSKVTRLLTRSRNTQTAKSIQPIQNSCKRKKFTCDVCGYVQRNRRMPDFRRHLNTHTRTFEDNAQRGWQCKGVLRSEGCKWGIAADVPSYVFMDEERVGGCLKTFSRKDALKRHLDNSSLCVGWPIKANQ</sequence>
<gene>
    <name evidence="2" type="ORF">R3P38DRAFT_2812367</name>
</gene>
<feature type="compositionally biased region" description="Basic and acidic residues" evidence="1">
    <location>
        <begin position="60"/>
        <end position="69"/>
    </location>
</feature>
<protein>
    <recommendedName>
        <fullName evidence="4">C2H2-type domain-containing protein</fullName>
    </recommendedName>
</protein>
<feature type="region of interest" description="Disordered" evidence="1">
    <location>
        <begin position="36"/>
        <end position="83"/>
    </location>
</feature>
<evidence type="ECO:0008006" key="4">
    <source>
        <dbReference type="Google" id="ProtNLM"/>
    </source>
</evidence>